<dbReference type="InterPro" id="IPR007711">
    <property type="entry name" value="HigB-1"/>
</dbReference>
<organism evidence="1 2">
    <name type="scientific">Mucilaginibacter arboris</name>
    <dbReference type="NCBI Taxonomy" id="2682090"/>
    <lineage>
        <taxon>Bacteria</taxon>
        <taxon>Pseudomonadati</taxon>
        <taxon>Bacteroidota</taxon>
        <taxon>Sphingobacteriia</taxon>
        <taxon>Sphingobacteriales</taxon>
        <taxon>Sphingobacteriaceae</taxon>
        <taxon>Mucilaginibacter</taxon>
    </lineage>
</organism>
<reference evidence="1 2" key="1">
    <citation type="submission" date="2019-12" db="EMBL/GenBank/DDBJ databases">
        <title>Mucilaginibacter sp. HMF7410 genome sequencing and assembly.</title>
        <authorList>
            <person name="Kang H."/>
            <person name="Cha I."/>
            <person name="Kim H."/>
            <person name="Joh K."/>
        </authorList>
    </citation>
    <scope>NUCLEOTIDE SEQUENCE [LARGE SCALE GENOMIC DNA]</scope>
    <source>
        <strain evidence="1 2">HMF7410</strain>
    </source>
</reference>
<proteinExistence type="predicted"/>
<keyword evidence="2" id="KW-1185">Reference proteome</keyword>
<dbReference type="AlphaFoldDB" id="A0A7K1SW24"/>
<name>A0A7K1SW24_9SPHI</name>
<dbReference type="InterPro" id="IPR035093">
    <property type="entry name" value="RelE/ParE_toxin_dom_sf"/>
</dbReference>
<dbReference type="Proteomes" id="UP000462014">
    <property type="component" value="Unassembled WGS sequence"/>
</dbReference>
<gene>
    <name evidence="1" type="ORF">GO621_08225</name>
</gene>
<dbReference type="PANTHER" id="PTHR40266">
    <property type="entry name" value="TOXIN HIGB-1"/>
    <property type="match status" value="1"/>
</dbReference>
<dbReference type="RefSeq" id="WP_157565913.1">
    <property type="nucleotide sequence ID" value="NZ_WPIK01000006.1"/>
</dbReference>
<sequence>MIISFNHKGLKQFYENGNASKLIPEQVAKIRRILTRLDNAASPIEMNVPGYNLHKLSGNLKDFWSVKVDKNFRIIFRFKGEDVTDVDYIDYH</sequence>
<dbReference type="Gene3D" id="3.30.2310.20">
    <property type="entry name" value="RelE-like"/>
    <property type="match status" value="1"/>
</dbReference>
<evidence type="ECO:0000313" key="1">
    <source>
        <dbReference type="EMBL" id="MVN21522.1"/>
    </source>
</evidence>
<evidence type="ECO:0000313" key="2">
    <source>
        <dbReference type="Proteomes" id="UP000462014"/>
    </source>
</evidence>
<dbReference type="EMBL" id="WPIK01000006">
    <property type="protein sequence ID" value="MVN21522.1"/>
    <property type="molecule type" value="Genomic_DNA"/>
</dbReference>
<protein>
    <submittedName>
        <fullName evidence="1">Killer protein</fullName>
    </submittedName>
</protein>
<dbReference type="PANTHER" id="PTHR40266:SF2">
    <property type="entry name" value="TOXIN HIGB-1"/>
    <property type="match status" value="1"/>
</dbReference>
<comment type="caution">
    <text evidence="1">The sequence shown here is derived from an EMBL/GenBank/DDBJ whole genome shotgun (WGS) entry which is preliminary data.</text>
</comment>
<accession>A0A7K1SW24</accession>
<dbReference type="Pfam" id="PF05015">
    <property type="entry name" value="HigB-like_toxin"/>
    <property type="match status" value="1"/>
</dbReference>
<dbReference type="SUPFAM" id="SSF143011">
    <property type="entry name" value="RelE-like"/>
    <property type="match status" value="1"/>
</dbReference>